<gene>
    <name evidence="2" type="ORF">FSB64_31750</name>
</gene>
<keyword evidence="1" id="KW-0732">Signal</keyword>
<feature type="signal peptide" evidence="1">
    <location>
        <begin position="1"/>
        <end position="23"/>
    </location>
</feature>
<keyword evidence="3" id="KW-1185">Reference proteome</keyword>
<feature type="chain" id="PRO_5046364848" description="Lipoprotein" evidence="1">
    <location>
        <begin position="24"/>
        <end position="109"/>
    </location>
</feature>
<protein>
    <recommendedName>
        <fullName evidence="4">Lipoprotein</fullName>
    </recommendedName>
</protein>
<dbReference type="PROSITE" id="PS51257">
    <property type="entry name" value="PROKAR_LIPOPROTEIN"/>
    <property type="match status" value="1"/>
</dbReference>
<evidence type="ECO:0000313" key="3">
    <source>
        <dbReference type="Proteomes" id="UP000821598"/>
    </source>
</evidence>
<proteinExistence type="predicted"/>
<dbReference type="Proteomes" id="UP000821598">
    <property type="component" value="Unassembled WGS sequence"/>
</dbReference>
<sequence length="109" mass="11709">MRLRIVIHFFATIAACLCGSAQAHTRIGVVVGVPPPVMIAPAPMFYAAPSPVVVQSIQPSPTTAYVEKAQESPAVGSWWYCPATKKYYPYVKECSSGWVEVPAKPAGTK</sequence>
<accession>A0ABX2NUT2</accession>
<evidence type="ECO:0000313" key="2">
    <source>
        <dbReference type="EMBL" id="NVI08243.1"/>
    </source>
</evidence>
<name>A0ABX2NUT2_9BURK</name>
<comment type="caution">
    <text evidence="2">The sequence shown here is derived from an EMBL/GenBank/DDBJ whole genome shotgun (WGS) entry which is preliminary data.</text>
</comment>
<reference evidence="2 3" key="1">
    <citation type="submission" date="2019-08" db="EMBL/GenBank/DDBJ databases">
        <title>Paraburkholderia simonii sp. nov. and P. youngii sp. nov. Brazilian and Mexican Mimosa-associated rhizobia.</title>
        <authorList>
            <person name="Mavima L."/>
            <person name="Beukes C.W."/>
            <person name="Palmer M."/>
            <person name="De Meyer S.E."/>
            <person name="James E.K."/>
            <person name="Maluk M."/>
            <person name="Avontuur J.R."/>
            <person name="Chan W.Y."/>
            <person name="Venter S.N."/>
            <person name="Steenkamp E.T."/>
        </authorList>
    </citation>
    <scope>NUCLEOTIDE SEQUENCE [LARGE SCALE GENOMIC DNA]</scope>
    <source>
        <strain evidence="2 3">JPY454</strain>
    </source>
</reference>
<organism evidence="2 3">
    <name type="scientific">Paraburkholderia youngii</name>
    <dbReference type="NCBI Taxonomy" id="2782701"/>
    <lineage>
        <taxon>Bacteria</taxon>
        <taxon>Pseudomonadati</taxon>
        <taxon>Pseudomonadota</taxon>
        <taxon>Betaproteobacteria</taxon>
        <taxon>Burkholderiales</taxon>
        <taxon>Burkholderiaceae</taxon>
        <taxon>Paraburkholderia</taxon>
    </lineage>
</organism>
<dbReference type="EMBL" id="VOMC01000044">
    <property type="protein sequence ID" value="NVI08243.1"/>
    <property type="molecule type" value="Genomic_DNA"/>
</dbReference>
<evidence type="ECO:0008006" key="4">
    <source>
        <dbReference type="Google" id="ProtNLM"/>
    </source>
</evidence>
<evidence type="ECO:0000256" key="1">
    <source>
        <dbReference type="SAM" id="SignalP"/>
    </source>
</evidence>